<proteinExistence type="predicted"/>
<dbReference type="STRING" id="1278311.GCA_000428705_00828"/>
<keyword evidence="1" id="KW-1133">Transmembrane helix</keyword>
<accession>A0A449BFT1</accession>
<feature type="transmembrane region" description="Helical" evidence="1">
    <location>
        <begin position="95"/>
        <end position="118"/>
    </location>
</feature>
<feature type="transmembrane region" description="Helical" evidence="1">
    <location>
        <begin position="130"/>
        <end position="153"/>
    </location>
</feature>
<keyword evidence="3" id="KW-1185">Reference proteome</keyword>
<protein>
    <submittedName>
        <fullName evidence="2">Predicted integral membrane protein</fullName>
    </submittedName>
</protein>
<reference evidence="2 3" key="1">
    <citation type="submission" date="2019-01" db="EMBL/GenBank/DDBJ databases">
        <authorList>
            <consortium name="Pathogen Informatics"/>
        </authorList>
    </citation>
    <scope>NUCLEOTIDE SEQUENCE [LARGE SCALE GENOMIC DNA]</scope>
    <source>
        <strain evidence="2 3">NCTC10138</strain>
    </source>
</reference>
<gene>
    <name evidence="2" type="ORF">NCTC10138_01686</name>
</gene>
<evidence type="ECO:0000313" key="3">
    <source>
        <dbReference type="Proteomes" id="UP000289841"/>
    </source>
</evidence>
<evidence type="ECO:0000256" key="1">
    <source>
        <dbReference type="SAM" id="Phobius"/>
    </source>
</evidence>
<dbReference type="AlphaFoldDB" id="A0A449BFT1"/>
<keyword evidence="1" id="KW-0812">Transmembrane</keyword>
<keyword evidence="1" id="KW-0472">Membrane</keyword>
<dbReference type="EMBL" id="LR215048">
    <property type="protein sequence ID" value="VEU81288.1"/>
    <property type="molecule type" value="Genomic_DNA"/>
</dbReference>
<sequence>MIKWYSKIGNYVFDYLFAGLLILISTILIVPFYGIYVGLIAFFKEDSNYKTIFKTIKENFKNILLMSVLLTMLLGLVYLTIVIDSSGFSNNFNIVVRYLLIGIIVYLLIYPPIIIIEMKVSFKELIKNSLYLSLVTFKRTLFMFIITAILIWLVTVEPLTILLFVPFIQTISYLTNKSMEEVKSHKGDDEVWKKLY</sequence>
<organism evidence="2 3">
    <name type="scientific">Haploplasma axanthum</name>
    <name type="common">Acholeplasma axanthum</name>
    <dbReference type="NCBI Taxonomy" id="29552"/>
    <lineage>
        <taxon>Bacteria</taxon>
        <taxon>Bacillati</taxon>
        <taxon>Mycoplasmatota</taxon>
        <taxon>Mollicutes</taxon>
        <taxon>Acholeplasmatales</taxon>
        <taxon>Acholeplasmataceae</taxon>
        <taxon>Haploplasma</taxon>
    </lineage>
</organism>
<dbReference type="KEGG" id="aaxa:NCTC10138_01686"/>
<name>A0A449BFT1_HAPAX</name>
<feature type="transmembrane region" description="Helical" evidence="1">
    <location>
        <begin position="63"/>
        <end position="83"/>
    </location>
</feature>
<feature type="transmembrane region" description="Helical" evidence="1">
    <location>
        <begin position="15"/>
        <end position="43"/>
    </location>
</feature>
<dbReference type="Proteomes" id="UP000289841">
    <property type="component" value="Chromosome"/>
</dbReference>
<evidence type="ECO:0000313" key="2">
    <source>
        <dbReference type="EMBL" id="VEU81288.1"/>
    </source>
</evidence>